<evidence type="ECO:0000256" key="1">
    <source>
        <dbReference type="SAM" id="MobiDB-lite"/>
    </source>
</evidence>
<feature type="region of interest" description="Disordered" evidence="1">
    <location>
        <begin position="74"/>
        <end position="93"/>
    </location>
</feature>
<dbReference type="AlphaFoldDB" id="A0A813EDL7"/>
<feature type="compositionally biased region" description="Low complexity" evidence="1">
    <location>
        <begin position="74"/>
        <end position="84"/>
    </location>
</feature>
<dbReference type="Proteomes" id="UP000626109">
    <property type="component" value="Unassembled WGS sequence"/>
</dbReference>
<evidence type="ECO:0000313" key="3">
    <source>
        <dbReference type="EMBL" id="CAE8657684.1"/>
    </source>
</evidence>
<comment type="caution">
    <text evidence="2">The sequence shown here is derived from an EMBL/GenBank/DDBJ whole genome shotgun (WGS) entry which is preliminary data.</text>
</comment>
<keyword evidence="4" id="KW-1185">Reference proteome</keyword>
<dbReference type="EMBL" id="CAJNNW010015406">
    <property type="protein sequence ID" value="CAE8657684.1"/>
    <property type="molecule type" value="Genomic_DNA"/>
</dbReference>
<gene>
    <name evidence="2" type="ORF">PGLA1383_LOCUS14609</name>
    <name evidence="3" type="ORF">PGLA2088_LOCUS12965</name>
</gene>
<protein>
    <submittedName>
        <fullName evidence="2">Uncharacterized protein</fullName>
    </submittedName>
</protein>
<name>A0A813EDL7_POLGL</name>
<accession>A0A813EDL7</accession>
<organism evidence="2 4">
    <name type="scientific">Polarella glacialis</name>
    <name type="common">Dinoflagellate</name>
    <dbReference type="NCBI Taxonomy" id="89957"/>
    <lineage>
        <taxon>Eukaryota</taxon>
        <taxon>Sar</taxon>
        <taxon>Alveolata</taxon>
        <taxon>Dinophyceae</taxon>
        <taxon>Suessiales</taxon>
        <taxon>Suessiaceae</taxon>
        <taxon>Polarella</taxon>
    </lineage>
</organism>
<dbReference type="Proteomes" id="UP000654075">
    <property type="component" value="Unassembled WGS sequence"/>
</dbReference>
<evidence type="ECO:0000313" key="2">
    <source>
        <dbReference type="EMBL" id="CAE8596140.1"/>
    </source>
</evidence>
<dbReference type="EMBL" id="CAJNNV010008371">
    <property type="protein sequence ID" value="CAE8596140.1"/>
    <property type="molecule type" value="Genomic_DNA"/>
</dbReference>
<evidence type="ECO:0000313" key="4">
    <source>
        <dbReference type="Proteomes" id="UP000654075"/>
    </source>
</evidence>
<proteinExistence type="predicted"/>
<reference evidence="2" key="1">
    <citation type="submission" date="2021-02" db="EMBL/GenBank/DDBJ databases">
        <authorList>
            <person name="Dougan E. K."/>
            <person name="Rhodes N."/>
            <person name="Thang M."/>
            <person name="Chan C."/>
        </authorList>
    </citation>
    <scope>NUCLEOTIDE SEQUENCE</scope>
</reference>
<sequence length="143" mass="15031">MDPLLLGILANNSDAHAHGMHPLQQVQLNQVLLPRTGGSGRQAIRELKKTVAAALTVEEHRQLALASLSSDEASAQGVAEAEAASTSTPGDTHHVVADDEEVLDRMVATIERAARELNVSGIDQLPKKLPPLAAVPGLVPVSF</sequence>